<evidence type="ECO:0000313" key="2">
    <source>
        <dbReference type="EMBL" id="EOQ22599.1"/>
    </source>
</evidence>
<dbReference type="Pfam" id="PF13148">
    <property type="entry name" value="DUF3987"/>
    <property type="match status" value="1"/>
</dbReference>
<reference evidence="2 3" key="1">
    <citation type="submission" date="2012-12" db="EMBL/GenBank/DDBJ databases">
        <title>The Genome Sequence of Bacillus cereus VD184.</title>
        <authorList>
            <consortium name="The Broad Institute Genome Sequencing Platform"/>
            <consortium name="The Broad Institute Genome Sequencing Center for Infectious Disease"/>
            <person name="Feldgarden M."/>
            <person name="Van der Auwera G.A."/>
            <person name="Mahillon J."/>
            <person name="Duprez V."/>
            <person name="Timmery S."/>
            <person name="Mattelet C."/>
            <person name="Dierick K."/>
            <person name="Sun M."/>
            <person name="Yu Z."/>
            <person name="Zhu L."/>
            <person name="Hu X."/>
            <person name="Shank E.B."/>
            <person name="Swiecicka I."/>
            <person name="Hansen B.M."/>
            <person name="Andrup L."/>
            <person name="Walker B."/>
            <person name="Young S.K."/>
            <person name="Zeng Q."/>
            <person name="Gargeya S."/>
            <person name="Fitzgerald M."/>
            <person name="Haas B."/>
            <person name="Abouelleil A."/>
            <person name="Alvarado L."/>
            <person name="Arachchi H.M."/>
            <person name="Berlin A.M."/>
            <person name="Chapman S.B."/>
            <person name="Dewar J."/>
            <person name="Goldberg J."/>
            <person name="Griggs A."/>
            <person name="Gujja S."/>
            <person name="Hansen M."/>
            <person name="Howarth C."/>
            <person name="Imamovic A."/>
            <person name="Larimer J."/>
            <person name="McCowan C."/>
            <person name="Murphy C."/>
            <person name="Neiman D."/>
            <person name="Pearson M."/>
            <person name="Priest M."/>
            <person name="Roberts A."/>
            <person name="Saif S."/>
            <person name="Shea T."/>
            <person name="Sisk P."/>
            <person name="Sykes S."/>
            <person name="Wortman J."/>
            <person name="Nusbaum C."/>
            <person name="Birren B."/>
        </authorList>
    </citation>
    <scope>NUCLEOTIDE SEQUENCE [LARGE SCALE GENOMIC DNA]</scope>
    <source>
        <strain evidence="2 3">VD184</strain>
    </source>
</reference>
<dbReference type="AlphaFoldDB" id="A0A9W5VVL1"/>
<feature type="coiled-coil region" evidence="1">
    <location>
        <begin position="146"/>
        <end position="197"/>
    </location>
</feature>
<dbReference type="RefSeq" id="WP_016121484.1">
    <property type="nucleotide sequence ID" value="NZ_KB976817.1"/>
</dbReference>
<dbReference type="Proteomes" id="UP000014028">
    <property type="component" value="Unassembled WGS sequence"/>
</dbReference>
<gene>
    <name evidence="2" type="ORF">IKC_06363</name>
</gene>
<evidence type="ECO:0000313" key="3">
    <source>
        <dbReference type="Proteomes" id="UP000014028"/>
    </source>
</evidence>
<keyword evidence="1" id="KW-0175">Coiled coil</keyword>
<proteinExistence type="predicted"/>
<dbReference type="EMBL" id="AHFK01000001">
    <property type="protein sequence ID" value="EOQ22599.1"/>
    <property type="molecule type" value="Genomic_DNA"/>
</dbReference>
<protein>
    <recommendedName>
        <fullName evidence="4">DUF3987 domain-containing protein</fullName>
    </recommendedName>
</protein>
<evidence type="ECO:0008006" key="4">
    <source>
        <dbReference type="Google" id="ProtNLM"/>
    </source>
</evidence>
<sequence>MNLKAIEVARKSLGVEKINSILGTHILEKEPGEIAPAEPQQGNHVTREWGEIIPFDEYEVPPFPIEMFPKWLGDYIEDVAEHTQTPVDMACMMALSVLSVALAKRYSVQPSKGWHEPLNTYLITFMPPSNRKSSVFKAFTFPLLEHENEENTKRQIEIEQSRHEKDVLEHIIEDLKKDLVKAKQNRSEEEVAAIQDELHAKIVEMEKAAFVHPLRYFTDDVTPEQLITLMLNNDGRMAVLSAEGGFFDLIKGRYSSNTNIDVYLKGFSQDQITVDRRGRTEKVDDPHLTVGLFAQLDVIKRLPEYFYNRGLMARFLYAIPKSFIGYRKIETAEIREDVQLLYSKQMKRLLHVQHENVILTLSEEAQPLFNKYRIYMETLMREGNELSYGHFQSWAGKLVGQVARIIALVHIAHHANCGSIPTEISKETVHRTLHVSKYLINHMMATFGLLSEGNTDDDAKFVLKHIVKKNCEQVLYRDIQQATKKRVKSDKLKDILNGLEERNYIRKVKEGKKEKIVVNPYLRQ</sequence>
<dbReference type="InterPro" id="IPR025048">
    <property type="entry name" value="DUF3987"/>
</dbReference>
<evidence type="ECO:0000256" key="1">
    <source>
        <dbReference type="SAM" id="Coils"/>
    </source>
</evidence>
<accession>A0A9W5VVL1</accession>
<organism evidence="2 3">
    <name type="scientific">Bacillus cereus VD184</name>
    <dbReference type="NCBI Taxonomy" id="1053242"/>
    <lineage>
        <taxon>Bacteria</taxon>
        <taxon>Bacillati</taxon>
        <taxon>Bacillota</taxon>
        <taxon>Bacilli</taxon>
        <taxon>Bacillales</taxon>
        <taxon>Bacillaceae</taxon>
        <taxon>Bacillus</taxon>
        <taxon>Bacillus cereus group</taxon>
    </lineage>
</organism>
<name>A0A9W5VVL1_BACCE</name>
<comment type="caution">
    <text evidence="2">The sequence shown here is derived from an EMBL/GenBank/DDBJ whole genome shotgun (WGS) entry which is preliminary data.</text>
</comment>